<dbReference type="RefSeq" id="WP_006772450.1">
    <property type="nucleotide sequence ID" value="NZ_GG667630.1"/>
</dbReference>
<evidence type="ECO:0000256" key="3">
    <source>
        <dbReference type="ARBA" id="ARBA00022801"/>
    </source>
</evidence>
<evidence type="ECO:0000313" key="7">
    <source>
        <dbReference type="Proteomes" id="UP000004968"/>
    </source>
</evidence>
<comment type="similarity">
    <text evidence="1">Belongs to the sulfatase family.</text>
</comment>
<feature type="domain" description="Sulfatase N-terminal" evidence="5">
    <location>
        <begin position="5"/>
        <end position="72"/>
    </location>
</feature>
<keyword evidence="3" id="KW-0378">Hydrolase</keyword>
<dbReference type="PANTHER" id="PTHR42693:SF53">
    <property type="entry name" value="ENDO-4-O-SULFATASE"/>
    <property type="match status" value="1"/>
</dbReference>
<dbReference type="AlphaFoldDB" id="D3AE90"/>
<evidence type="ECO:0000259" key="5">
    <source>
        <dbReference type="Pfam" id="PF00884"/>
    </source>
</evidence>
<dbReference type="InterPro" id="IPR017850">
    <property type="entry name" value="Alkaline_phosphatase_core_sf"/>
</dbReference>
<protein>
    <recommendedName>
        <fullName evidence="5">Sulfatase N-terminal domain-containing protein</fullName>
    </recommendedName>
</protein>
<reference evidence="6 7" key="1">
    <citation type="submission" date="2010-01" db="EMBL/GenBank/DDBJ databases">
        <authorList>
            <person name="Weinstock G."/>
            <person name="Sodergren E."/>
            <person name="Clifton S."/>
            <person name="Fulton L."/>
            <person name="Fulton B."/>
            <person name="Courtney L."/>
            <person name="Fronick C."/>
            <person name="Harrison M."/>
            <person name="Strong C."/>
            <person name="Farmer C."/>
            <person name="Delahaunty K."/>
            <person name="Markovic C."/>
            <person name="Hall O."/>
            <person name="Minx P."/>
            <person name="Tomlinson C."/>
            <person name="Mitreva M."/>
            <person name="Nelson J."/>
            <person name="Hou S."/>
            <person name="Wollam A."/>
            <person name="Pepin K.H."/>
            <person name="Johnson M."/>
            <person name="Bhonagiri V."/>
            <person name="Nash W.E."/>
            <person name="Warren W."/>
            <person name="Chinwalla A."/>
            <person name="Mardis E.R."/>
            <person name="Wilson R.K."/>
        </authorList>
    </citation>
    <scope>NUCLEOTIDE SEQUENCE [LARGE SCALE GENOMIC DNA]</scope>
    <source>
        <strain evidence="6 7">DSM 13479</strain>
    </source>
</reference>
<proteinExistence type="inferred from homology"/>
<name>D3AE90_9FIRM</name>
<evidence type="ECO:0000313" key="6">
    <source>
        <dbReference type="EMBL" id="EFC99862.1"/>
    </source>
</evidence>
<dbReference type="GO" id="GO:0004065">
    <property type="term" value="F:arylsulfatase activity"/>
    <property type="evidence" value="ECO:0007669"/>
    <property type="project" value="TreeGrafter"/>
</dbReference>
<dbReference type="PROSITE" id="PS00523">
    <property type="entry name" value="SULFATASE_1"/>
    <property type="match status" value="1"/>
</dbReference>
<dbReference type="EMBL" id="ACIO01000144">
    <property type="protein sequence ID" value="EFC99862.1"/>
    <property type="molecule type" value="Genomic_DNA"/>
</dbReference>
<keyword evidence="4" id="KW-0106">Calcium</keyword>
<comment type="caution">
    <text evidence="6">The sequence shown here is derived from an EMBL/GenBank/DDBJ whole genome shotgun (WGS) entry which is preliminary data.</text>
</comment>
<dbReference type="Proteomes" id="UP000004968">
    <property type="component" value="Unassembled WGS sequence"/>
</dbReference>
<accession>D3AE90</accession>
<dbReference type="Pfam" id="PF00884">
    <property type="entry name" value="Sulfatase"/>
    <property type="match status" value="1"/>
</dbReference>
<evidence type="ECO:0000256" key="2">
    <source>
        <dbReference type="ARBA" id="ARBA00022723"/>
    </source>
</evidence>
<dbReference type="HOGENOM" id="CLU_2138733_0_0_9"/>
<dbReference type="PANTHER" id="PTHR42693">
    <property type="entry name" value="ARYLSULFATASE FAMILY MEMBER"/>
    <property type="match status" value="1"/>
</dbReference>
<gene>
    <name evidence="6" type="ORF">CLOSTHATH_01920</name>
</gene>
<dbReference type="GO" id="GO:0046872">
    <property type="term" value="F:metal ion binding"/>
    <property type="evidence" value="ECO:0007669"/>
    <property type="project" value="UniProtKB-KW"/>
</dbReference>
<feature type="non-terminal residue" evidence="6">
    <location>
        <position position="113"/>
    </location>
</feature>
<keyword evidence="2" id="KW-0479">Metal-binding</keyword>
<dbReference type="InterPro" id="IPR000917">
    <property type="entry name" value="Sulfatase_N"/>
</dbReference>
<dbReference type="Gene3D" id="3.40.720.10">
    <property type="entry name" value="Alkaline Phosphatase, subunit A"/>
    <property type="match status" value="1"/>
</dbReference>
<sequence length="113" mass="12396">MRKKPNILFILTDDQGAWAMHCSGTPELYTPNLDRIAASGMRFDNFFCASPVCSPARASLLTGKIPSGHGVLDWIRSGSVDADKFAAQGRENPYADGYKNERKPIAYLEGQTT</sequence>
<dbReference type="SUPFAM" id="SSF53649">
    <property type="entry name" value="Alkaline phosphatase-like"/>
    <property type="match status" value="1"/>
</dbReference>
<evidence type="ECO:0000256" key="4">
    <source>
        <dbReference type="ARBA" id="ARBA00022837"/>
    </source>
</evidence>
<dbReference type="InterPro" id="IPR024607">
    <property type="entry name" value="Sulfatase_CS"/>
</dbReference>
<dbReference type="InterPro" id="IPR050738">
    <property type="entry name" value="Sulfatase"/>
</dbReference>
<evidence type="ECO:0000256" key="1">
    <source>
        <dbReference type="ARBA" id="ARBA00008779"/>
    </source>
</evidence>
<organism evidence="6 7">
    <name type="scientific">Hungatella hathewayi DSM 13479</name>
    <dbReference type="NCBI Taxonomy" id="566550"/>
    <lineage>
        <taxon>Bacteria</taxon>
        <taxon>Bacillati</taxon>
        <taxon>Bacillota</taxon>
        <taxon>Clostridia</taxon>
        <taxon>Lachnospirales</taxon>
        <taxon>Lachnospiraceae</taxon>
        <taxon>Hungatella</taxon>
    </lineage>
</organism>